<evidence type="ECO:0000313" key="2">
    <source>
        <dbReference type="Proteomes" id="UP000277671"/>
    </source>
</evidence>
<comment type="caution">
    <text evidence="1">The sequence shown here is derived from an EMBL/GenBank/DDBJ whole genome shotgun (WGS) entry which is preliminary data.</text>
</comment>
<protein>
    <submittedName>
        <fullName evidence="1">Uncharacterized protein</fullName>
    </submittedName>
</protein>
<keyword evidence="2" id="KW-1185">Reference proteome</keyword>
<organism evidence="1 2">
    <name type="scientific">Micromonospora pisi</name>
    <dbReference type="NCBI Taxonomy" id="589240"/>
    <lineage>
        <taxon>Bacteria</taxon>
        <taxon>Bacillati</taxon>
        <taxon>Actinomycetota</taxon>
        <taxon>Actinomycetes</taxon>
        <taxon>Micromonosporales</taxon>
        <taxon>Micromonosporaceae</taxon>
        <taxon>Micromonospora</taxon>
    </lineage>
</organism>
<dbReference type="AlphaFoldDB" id="A0A495JNU4"/>
<gene>
    <name evidence="1" type="ORF">BDK92_4984</name>
</gene>
<accession>A0A495JNU4</accession>
<proteinExistence type="predicted"/>
<dbReference type="Proteomes" id="UP000277671">
    <property type="component" value="Unassembled WGS sequence"/>
</dbReference>
<sequence length="139" mass="14391">MSEPLTDEERMTLKSAAFGAVFLVSNAEPGVLSMVKESFAASNAIAGSTGLVREVLTTGGLPRLSAGSPGELQPAEVEAVALPALRRAVQILSVKAPGELENYRHTVLRAGDEVARASDGVSEAEAAMLDKIRDALSAS</sequence>
<name>A0A495JNU4_9ACTN</name>
<reference evidence="1 2" key="1">
    <citation type="submission" date="2018-10" db="EMBL/GenBank/DDBJ databases">
        <title>Sequencing the genomes of 1000 actinobacteria strains.</title>
        <authorList>
            <person name="Klenk H.-P."/>
        </authorList>
    </citation>
    <scope>NUCLEOTIDE SEQUENCE [LARGE SCALE GENOMIC DNA]</scope>
    <source>
        <strain evidence="1 2">DSM 45175</strain>
    </source>
</reference>
<dbReference type="EMBL" id="RBKT01000001">
    <property type="protein sequence ID" value="RKR90606.1"/>
    <property type="molecule type" value="Genomic_DNA"/>
</dbReference>
<evidence type="ECO:0000313" key="1">
    <source>
        <dbReference type="EMBL" id="RKR90606.1"/>
    </source>
</evidence>